<dbReference type="EMBL" id="EQ988634">
    <property type="protein sequence ID" value="EEF22991.1"/>
    <property type="molecule type" value="Genomic_DNA"/>
</dbReference>
<dbReference type="AlphaFoldDB" id="B9TMC4"/>
<dbReference type="SUPFAM" id="SSF47598">
    <property type="entry name" value="Ribbon-helix-helix"/>
    <property type="match status" value="1"/>
</dbReference>
<organism evidence="1 2">
    <name type="scientific">Ricinus communis</name>
    <name type="common">Castor bean</name>
    <dbReference type="NCBI Taxonomy" id="3988"/>
    <lineage>
        <taxon>Eukaryota</taxon>
        <taxon>Viridiplantae</taxon>
        <taxon>Streptophyta</taxon>
        <taxon>Embryophyta</taxon>
        <taxon>Tracheophyta</taxon>
        <taxon>Spermatophyta</taxon>
        <taxon>Magnoliopsida</taxon>
        <taxon>eudicotyledons</taxon>
        <taxon>Gunneridae</taxon>
        <taxon>Pentapetalae</taxon>
        <taxon>rosids</taxon>
        <taxon>fabids</taxon>
        <taxon>Malpighiales</taxon>
        <taxon>Euphorbiaceae</taxon>
        <taxon>Acalyphoideae</taxon>
        <taxon>Acalypheae</taxon>
        <taxon>Ricinus</taxon>
    </lineage>
</organism>
<name>B9TMC4_RICCO</name>
<dbReference type="GO" id="GO:0006355">
    <property type="term" value="P:regulation of DNA-templated transcription"/>
    <property type="evidence" value="ECO:0007669"/>
    <property type="project" value="InterPro"/>
</dbReference>
<dbReference type="InterPro" id="IPR010985">
    <property type="entry name" value="Ribbon_hlx_hlx"/>
</dbReference>
<proteinExistence type="predicted"/>
<evidence type="ECO:0000313" key="1">
    <source>
        <dbReference type="EMBL" id="EEF22991.1"/>
    </source>
</evidence>
<evidence type="ECO:0008006" key="3">
    <source>
        <dbReference type="Google" id="ProtNLM"/>
    </source>
</evidence>
<accession>B9TMC4</accession>
<reference evidence="2" key="1">
    <citation type="journal article" date="2010" name="Nat. Biotechnol.">
        <title>Draft genome sequence of the oilseed species Ricinus communis.</title>
        <authorList>
            <person name="Chan A.P."/>
            <person name="Crabtree J."/>
            <person name="Zhao Q."/>
            <person name="Lorenzi H."/>
            <person name="Orvis J."/>
            <person name="Puiu D."/>
            <person name="Melake-Berhan A."/>
            <person name="Jones K.M."/>
            <person name="Redman J."/>
            <person name="Chen G."/>
            <person name="Cahoon E.B."/>
            <person name="Gedil M."/>
            <person name="Stanke M."/>
            <person name="Haas B.J."/>
            <person name="Wortman J.R."/>
            <person name="Fraser-Liggett C.M."/>
            <person name="Ravel J."/>
            <person name="Rabinowicz P.D."/>
        </authorList>
    </citation>
    <scope>NUCLEOTIDE SEQUENCE [LARGE SCALE GENOMIC DNA]</scope>
    <source>
        <strain evidence="2">cv. Hale</strain>
    </source>
</reference>
<protein>
    <recommendedName>
        <fullName evidence="3">Arc-like DNA binding domain-containing protein</fullName>
    </recommendedName>
</protein>
<gene>
    <name evidence="1" type="ORF">RCOM_2038380</name>
</gene>
<dbReference type="Pfam" id="PF05534">
    <property type="entry name" value="HicB"/>
    <property type="match status" value="1"/>
</dbReference>
<dbReference type="InParanoid" id="B9TMC4"/>
<keyword evidence="2" id="KW-1185">Reference proteome</keyword>
<dbReference type="Gene3D" id="1.10.1220.10">
    <property type="entry name" value="Met repressor-like"/>
    <property type="match status" value="1"/>
</dbReference>
<sequence length="130" mass="14510">VNRRIRGMPKDLEPIKTSVRIPPALHAELERAADAAGLTLNAEMLVRLQQDPRSDVAERLLAEIERRDAAIVDGLRKQIEALWSVLDRADGVMQDLVGAMKQVKPGTDAAGLKREVEFARELISTARRHR</sequence>
<dbReference type="InterPro" id="IPR008651">
    <property type="entry name" value="Uncharacterised_HicB"/>
</dbReference>
<dbReference type="InterPro" id="IPR013321">
    <property type="entry name" value="Arc_rbn_hlx_hlx"/>
</dbReference>
<dbReference type="Proteomes" id="UP000008311">
    <property type="component" value="Unassembled WGS sequence"/>
</dbReference>
<evidence type="ECO:0000313" key="2">
    <source>
        <dbReference type="Proteomes" id="UP000008311"/>
    </source>
</evidence>
<feature type="non-terminal residue" evidence="1">
    <location>
        <position position="1"/>
    </location>
</feature>